<keyword evidence="1" id="KW-1133">Transmembrane helix</keyword>
<dbReference type="RefSeq" id="WP_054723078.1">
    <property type="nucleotide sequence ID" value="NZ_AZDJ01000001.1"/>
</dbReference>
<keyword evidence="1" id="KW-0472">Membrane</keyword>
<accession>A0A0R1JTB2</accession>
<gene>
    <name evidence="2" type="ORF">FD02_GL000913</name>
</gene>
<protein>
    <submittedName>
        <fullName evidence="2">Uncharacterized protein</fullName>
    </submittedName>
</protein>
<dbReference type="PATRIC" id="fig|1291734.4.peg.940"/>
<dbReference type="Proteomes" id="UP000051804">
    <property type="component" value="Unassembled WGS sequence"/>
</dbReference>
<organism evidence="2 3">
    <name type="scientific">Lacticaseibacillus nasuensis JCM 17158</name>
    <dbReference type="NCBI Taxonomy" id="1291734"/>
    <lineage>
        <taxon>Bacteria</taxon>
        <taxon>Bacillati</taxon>
        <taxon>Bacillota</taxon>
        <taxon>Bacilli</taxon>
        <taxon>Lactobacillales</taxon>
        <taxon>Lactobacillaceae</taxon>
        <taxon>Lacticaseibacillus</taxon>
    </lineage>
</organism>
<reference evidence="2 3" key="1">
    <citation type="journal article" date="2015" name="Genome Announc.">
        <title>Expanding the biotechnology potential of lactobacilli through comparative genomics of 213 strains and associated genera.</title>
        <authorList>
            <person name="Sun Z."/>
            <person name="Harris H.M."/>
            <person name="McCann A."/>
            <person name="Guo C."/>
            <person name="Argimon S."/>
            <person name="Zhang W."/>
            <person name="Yang X."/>
            <person name="Jeffery I.B."/>
            <person name="Cooney J.C."/>
            <person name="Kagawa T.F."/>
            <person name="Liu W."/>
            <person name="Song Y."/>
            <person name="Salvetti E."/>
            <person name="Wrobel A."/>
            <person name="Rasinkangas P."/>
            <person name="Parkhill J."/>
            <person name="Rea M.C."/>
            <person name="O'Sullivan O."/>
            <person name="Ritari J."/>
            <person name="Douillard F.P."/>
            <person name="Paul Ross R."/>
            <person name="Yang R."/>
            <person name="Briner A.E."/>
            <person name="Felis G.E."/>
            <person name="de Vos W.M."/>
            <person name="Barrangou R."/>
            <person name="Klaenhammer T.R."/>
            <person name="Caufield P.W."/>
            <person name="Cui Y."/>
            <person name="Zhang H."/>
            <person name="O'Toole P.W."/>
        </authorList>
    </citation>
    <scope>NUCLEOTIDE SEQUENCE [LARGE SCALE GENOMIC DNA]</scope>
    <source>
        <strain evidence="2 3">JCM 17158</strain>
    </source>
</reference>
<keyword evidence="1" id="KW-0812">Transmembrane</keyword>
<comment type="caution">
    <text evidence="2">The sequence shown here is derived from an EMBL/GenBank/DDBJ whole genome shotgun (WGS) entry which is preliminary data.</text>
</comment>
<dbReference type="AlphaFoldDB" id="A0A0R1JTB2"/>
<keyword evidence="3" id="KW-1185">Reference proteome</keyword>
<proteinExistence type="predicted"/>
<evidence type="ECO:0000313" key="2">
    <source>
        <dbReference type="EMBL" id="KRK74312.1"/>
    </source>
</evidence>
<name>A0A0R1JTB2_9LACO</name>
<evidence type="ECO:0000256" key="1">
    <source>
        <dbReference type="SAM" id="Phobius"/>
    </source>
</evidence>
<feature type="transmembrane region" description="Helical" evidence="1">
    <location>
        <begin position="20"/>
        <end position="45"/>
    </location>
</feature>
<feature type="transmembrane region" description="Helical" evidence="1">
    <location>
        <begin position="57"/>
        <end position="76"/>
    </location>
</feature>
<sequence length="80" mass="8864">MKFLDALDSIFTSIGNTVAIGLLLIAVVMPALQPIMMVLLPIVFLLGTLSYGRQQRWWLTGLYGVIAVAVIIFDFVEFFA</sequence>
<dbReference type="EMBL" id="AZDJ01000001">
    <property type="protein sequence ID" value="KRK74312.1"/>
    <property type="molecule type" value="Genomic_DNA"/>
</dbReference>
<evidence type="ECO:0000313" key="3">
    <source>
        <dbReference type="Proteomes" id="UP000051804"/>
    </source>
</evidence>